<sequence>MSLEDADGKISDLSNAALHTSSVYPGSEKALDARLFFEKQWARVGFHTKKDRAPWAEARLPVAGAYRRLIVNNRSGKWASRAWALRIKVQTAESEWLEVYDHQARRRMFEAVLTGSIAGYPPEDHPAIGAFDRIVLEALAGEFRGMKKNLRAEPGVSRQDKADMRKVVNDRILLSREVEWTTHGVTRSFRFWSDAEKIEYLKEANQLVEDLRAVTPDVCLGFGSVLSIVRDRNLIPHDDDLDIIIAFPRSVVAKFPDGLKIVTEHLSARGYAVKGGYVSHRHVSLRGSKAVDVFVGVYEDEDRVTWFPGPRATLKRDDIFPPIDAPLFGVPCAIPRNPFLYLEKIYGAEWGVPKPRWHHKWDRETVSDLL</sequence>
<accession>A0A7W6D3R6</accession>
<evidence type="ECO:0000313" key="2">
    <source>
        <dbReference type="Proteomes" id="UP000528964"/>
    </source>
</evidence>
<gene>
    <name evidence="1" type="ORF">GGR24_001285</name>
</gene>
<dbReference type="AlphaFoldDB" id="A0A7W6D3R6"/>
<dbReference type="Proteomes" id="UP000528964">
    <property type="component" value="Unassembled WGS sequence"/>
</dbReference>
<name>A0A7W6D3R6_9HYPH</name>
<reference evidence="1 2" key="1">
    <citation type="submission" date="2020-08" db="EMBL/GenBank/DDBJ databases">
        <title>Genomic Encyclopedia of Type Strains, Phase IV (KMG-IV): sequencing the most valuable type-strain genomes for metagenomic binning, comparative biology and taxonomic classification.</title>
        <authorList>
            <person name="Goeker M."/>
        </authorList>
    </citation>
    <scope>NUCLEOTIDE SEQUENCE [LARGE SCALE GENOMIC DNA]</scope>
    <source>
        <strain evidence="1 2">DSM 25481</strain>
    </source>
</reference>
<evidence type="ECO:0008006" key="3">
    <source>
        <dbReference type="Google" id="ProtNLM"/>
    </source>
</evidence>
<dbReference type="EMBL" id="JACIDR010000002">
    <property type="protein sequence ID" value="MBB3972628.1"/>
    <property type="molecule type" value="Genomic_DNA"/>
</dbReference>
<protein>
    <recommendedName>
        <fullName evidence="3">LicD family protein</fullName>
    </recommendedName>
</protein>
<evidence type="ECO:0000313" key="1">
    <source>
        <dbReference type="EMBL" id="MBB3972628.1"/>
    </source>
</evidence>
<dbReference type="RefSeq" id="WP_183394521.1">
    <property type="nucleotide sequence ID" value="NZ_JACIDR010000002.1"/>
</dbReference>
<proteinExistence type="predicted"/>
<keyword evidence="2" id="KW-1185">Reference proteome</keyword>
<organism evidence="1 2">
    <name type="scientific">Hansschlegelia beijingensis</name>
    <dbReference type="NCBI Taxonomy" id="1133344"/>
    <lineage>
        <taxon>Bacteria</taxon>
        <taxon>Pseudomonadati</taxon>
        <taxon>Pseudomonadota</taxon>
        <taxon>Alphaproteobacteria</taxon>
        <taxon>Hyphomicrobiales</taxon>
        <taxon>Methylopilaceae</taxon>
        <taxon>Hansschlegelia</taxon>
    </lineage>
</organism>
<comment type="caution">
    <text evidence="1">The sequence shown here is derived from an EMBL/GenBank/DDBJ whole genome shotgun (WGS) entry which is preliminary data.</text>
</comment>